<evidence type="ECO:0000256" key="3">
    <source>
        <dbReference type="ARBA" id="ARBA00005119"/>
    </source>
</evidence>
<evidence type="ECO:0000256" key="14">
    <source>
        <dbReference type="ARBA" id="ARBA00023209"/>
    </source>
</evidence>
<keyword evidence="22" id="KW-1185">Reference proteome</keyword>
<evidence type="ECO:0000256" key="12">
    <source>
        <dbReference type="ARBA" id="ARBA00023098"/>
    </source>
</evidence>
<keyword evidence="8 21" id="KW-0808">Transferase</keyword>
<dbReference type="UniPathway" id="UPA00557">
    <property type="reaction ID" value="UER00614"/>
</dbReference>
<evidence type="ECO:0000256" key="17">
    <source>
        <dbReference type="ARBA" id="ARBA00032396"/>
    </source>
</evidence>
<feature type="transmembrane region" description="Helical" evidence="20">
    <location>
        <begin position="105"/>
        <end position="127"/>
    </location>
</feature>
<evidence type="ECO:0000256" key="13">
    <source>
        <dbReference type="ARBA" id="ARBA00023136"/>
    </source>
</evidence>
<evidence type="ECO:0000256" key="6">
    <source>
        <dbReference type="ARBA" id="ARBA00012487"/>
    </source>
</evidence>
<comment type="pathway">
    <text evidence="3">Phospholipid metabolism; CDP-diacylglycerol biosynthesis; CDP-diacylglycerol from sn-glycerol 3-phosphate: step 3/3.</text>
</comment>
<feature type="transmembrane region" description="Helical" evidence="20">
    <location>
        <begin position="169"/>
        <end position="187"/>
    </location>
</feature>
<evidence type="ECO:0000256" key="16">
    <source>
        <dbReference type="ARBA" id="ARBA00029893"/>
    </source>
</evidence>
<comment type="subcellular location">
    <subcellularLocation>
        <location evidence="2">Membrane</location>
        <topology evidence="2">Multi-pass membrane protein</topology>
    </subcellularLocation>
</comment>
<dbReference type="EC" id="2.7.7.41" evidence="6"/>
<evidence type="ECO:0000256" key="5">
    <source>
        <dbReference type="ARBA" id="ARBA00010185"/>
    </source>
</evidence>
<dbReference type="PANTHER" id="PTHR13773">
    <property type="entry name" value="PHOSPHATIDATE CYTIDYLYLTRANSFERASE"/>
    <property type="match status" value="1"/>
</dbReference>
<comment type="catalytic activity">
    <reaction evidence="1">
        <text>a 1,2-diacyl-sn-glycero-3-phosphate + CTP + H(+) = a CDP-1,2-diacyl-sn-glycerol + diphosphate</text>
        <dbReference type="Rhea" id="RHEA:16229"/>
        <dbReference type="ChEBI" id="CHEBI:15378"/>
        <dbReference type="ChEBI" id="CHEBI:33019"/>
        <dbReference type="ChEBI" id="CHEBI:37563"/>
        <dbReference type="ChEBI" id="CHEBI:58332"/>
        <dbReference type="ChEBI" id="CHEBI:58608"/>
        <dbReference type="EC" id="2.7.7.41"/>
    </reaction>
</comment>
<evidence type="ECO:0000256" key="15">
    <source>
        <dbReference type="ARBA" id="ARBA00023264"/>
    </source>
</evidence>
<sequence>MQEEVRQRKSEPSTVPNDGREADELDSVEQPVSTPEKEKKKTSILTRVVSGFAIFFAFIYIIYLGHYPTLSLVVLIQFGLFYELLNVRYEEAVEKEIPHFRTLHWMIFITAMFIVFGDSTAVGMMYYVPEFEYVVKYHLIISVLLYSALFVVIVLSLKKGYLKYQIGQIAWSMLTIVIVVFQIRAVVPMVMDGLIWFVLSTTTVITNDTMAYFCGMLFGKKFFPKPLTPLSPNKSWEGFIGGGICTIIIGQIIVHSIQIPHLYCPFDHPGCPLPDYYQPHFYAFPAALANILHIKGFSTCPIYLHELVFSIFASLVAPFGGFFASAIKRAYGKKDFNSIIPGHGGLMDRFDCQFIMLYFTSMYYATFIKAKEYEVTDVLRIIATLSLSDKQILFQHLKESIALGDI</sequence>
<keyword evidence="15" id="KW-1208">Phospholipid metabolism</keyword>
<keyword evidence="12" id="KW-0443">Lipid metabolism</keyword>
<dbReference type="GO" id="GO:0005789">
    <property type="term" value="C:endoplasmic reticulum membrane"/>
    <property type="evidence" value="ECO:0007669"/>
    <property type="project" value="TreeGrafter"/>
</dbReference>
<feature type="transmembrane region" description="Helical" evidence="20">
    <location>
        <begin position="307"/>
        <end position="327"/>
    </location>
</feature>
<evidence type="ECO:0000313" key="22">
    <source>
        <dbReference type="Proteomes" id="UP000078348"/>
    </source>
</evidence>
<name>A0A196SPT9_BLAHN</name>
<dbReference type="Pfam" id="PF01148">
    <property type="entry name" value="CTP_transf_1"/>
    <property type="match status" value="1"/>
</dbReference>
<feature type="transmembrane region" description="Helical" evidence="20">
    <location>
        <begin position="139"/>
        <end position="157"/>
    </location>
</feature>
<evidence type="ECO:0000256" key="1">
    <source>
        <dbReference type="ARBA" id="ARBA00001698"/>
    </source>
</evidence>
<dbReference type="PANTHER" id="PTHR13773:SF8">
    <property type="entry name" value="PHOSPHATIDATE CYTIDYLYLTRANSFERASE, PHOTORECEPTOR-SPECIFIC"/>
    <property type="match status" value="1"/>
</dbReference>
<reference evidence="21 22" key="1">
    <citation type="submission" date="2016-05" db="EMBL/GenBank/DDBJ databases">
        <title>Nuclear genome of Blastocystis sp. subtype 1 NandII.</title>
        <authorList>
            <person name="Gentekaki E."/>
            <person name="Curtis B."/>
            <person name="Stairs C."/>
            <person name="Eme L."/>
            <person name="Herman E."/>
            <person name="Klimes V."/>
            <person name="Arias M.C."/>
            <person name="Elias M."/>
            <person name="Hilliou F."/>
            <person name="Klute M."/>
            <person name="Malik S.-B."/>
            <person name="Pightling A."/>
            <person name="Rachubinski R."/>
            <person name="Salas D."/>
            <person name="Schlacht A."/>
            <person name="Suga H."/>
            <person name="Archibald J."/>
            <person name="Ball S.G."/>
            <person name="Clark G."/>
            <person name="Dacks J."/>
            <person name="Van Der Giezen M."/>
            <person name="Tsaousis A."/>
            <person name="Roger A."/>
        </authorList>
    </citation>
    <scope>NUCLEOTIDE SEQUENCE [LARGE SCALE GENOMIC DNA]</scope>
    <source>
        <strain evidence="22">ATCC 50177 / NandII</strain>
    </source>
</reference>
<accession>A0A196SPT9</accession>
<dbReference type="EMBL" id="LXWW01000003">
    <property type="protein sequence ID" value="OAO18186.1"/>
    <property type="molecule type" value="Genomic_DNA"/>
</dbReference>
<protein>
    <recommendedName>
        <fullName evidence="6">phosphatidate cytidylyltransferase</fullName>
        <ecNumber evidence="6">2.7.7.41</ecNumber>
    </recommendedName>
    <alternativeName>
        <fullName evidence="16">CDP-diacylglycerol synthase</fullName>
    </alternativeName>
    <alternativeName>
        <fullName evidence="17">CDP-diglyceride pyrophosphorylase</fullName>
    </alternativeName>
    <alternativeName>
        <fullName evidence="18">CDP-diglyceride synthase</fullName>
    </alternativeName>
</protein>
<evidence type="ECO:0000256" key="20">
    <source>
        <dbReference type="SAM" id="Phobius"/>
    </source>
</evidence>
<keyword evidence="14" id="KW-0594">Phospholipid biosynthesis</keyword>
<comment type="similarity">
    <text evidence="5">Belongs to the CDS family.</text>
</comment>
<evidence type="ECO:0000256" key="2">
    <source>
        <dbReference type="ARBA" id="ARBA00004141"/>
    </source>
</evidence>
<feature type="transmembrane region" description="Helical" evidence="20">
    <location>
        <begin position="69"/>
        <end position="85"/>
    </location>
</feature>
<dbReference type="GO" id="GO:0004605">
    <property type="term" value="F:phosphatidate cytidylyltransferase activity"/>
    <property type="evidence" value="ECO:0007669"/>
    <property type="project" value="UniProtKB-EC"/>
</dbReference>
<organism evidence="21 22">
    <name type="scientific">Blastocystis sp. subtype 1 (strain ATCC 50177 / NandII)</name>
    <dbReference type="NCBI Taxonomy" id="478820"/>
    <lineage>
        <taxon>Eukaryota</taxon>
        <taxon>Sar</taxon>
        <taxon>Stramenopiles</taxon>
        <taxon>Bigyra</taxon>
        <taxon>Opalozoa</taxon>
        <taxon>Opalinata</taxon>
        <taxon>Blastocystidae</taxon>
        <taxon>Blastocystis</taxon>
    </lineage>
</organism>
<evidence type="ECO:0000256" key="10">
    <source>
        <dbReference type="ARBA" id="ARBA00022695"/>
    </source>
</evidence>
<evidence type="ECO:0000256" key="19">
    <source>
        <dbReference type="SAM" id="MobiDB-lite"/>
    </source>
</evidence>
<comment type="caution">
    <text evidence="21">The sequence shown here is derived from an EMBL/GenBank/DDBJ whole genome shotgun (WGS) entry which is preliminary data.</text>
</comment>
<keyword evidence="10 21" id="KW-0548">Nucleotidyltransferase</keyword>
<feature type="transmembrane region" description="Helical" evidence="20">
    <location>
        <begin position="193"/>
        <end position="218"/>
    </location>
</feature>
<proteinExistence type="inferred from homology"/>
<dbReference type="GO" id="GO:0016024">
    <property type="term" value="P:CDP-diacylglycerol biosynthetic process"/>
    <property type="evidence" value="ECO:0007669"/>
    <property type="project" value="UniProtKB-UniPathway"/>
</dbReference>
<keyword evidence="13 20" id="KW-0472">Membrane</keyword>
<gene>
    <name evidence="21" type="ORF">AV274_0080</name>
</gene>
<dbReference type="OrthoDB" id="10260889at2759"/>
<dbReference type="STRING" id="478820.A0A196SPT9"/>
<evidence type="ECO:0000256" key="18">
    <source>
        <dbReference type="ARBA" id="ARBA00033406"/>
    </source>
</evidence>
<evidence type="ECO:0000256" key="7">
    <source>
        <dbReference type="ARBA" id="ARBA00022516"/>
    </source>
</evidence>
<evidence type="ECO:0000256" key="4">
    <source>
        <dbReference type="ARBA" id="ARBA00005189"/>
    </source>
</evidence>
<evidence type="ECO:0000256" key="8">
    <source>
        <dbReference type="ARBA" id="ARBA00022679"/>
    </source>
</evidence>
<evidence type="ECO:0000256" key="9">
    <source>
        <dbReference type="ARBA" id="ARBA00022692"/>
    </source>
</evidence>
<dbReference type="InterPro" id="IPR016720">
    <property type="entry name" value="PC_Trfase_euk"/>
</dbReference>
<comment type="pathway">
    <text evidence="4">Lipid metabolism.</text>
</comment>
<feature type="transmembrane region" description="Helical" evidence="20">
    <location>
        <begin position="239"/>
        <end position="259"/>
    </location>
</feature>
<keyword evidence="11 20" id="KW-1133">Transmembrane helix</keyword>
<dbReference type="Proteomes" id="UP000078348">
    <property type="component" value="Unassembled WGS sequence"/>
</dbReference>
<dbReference type="AlphaFoldDB" id="A0A196SPT9"/>
<keyword evidence="7" id="KW-0444">Lipid biosynthesis</keyword>
<evidence type="ECO:0000256" key="11">
    <source>
        <dbReference type="ARBA" id="ARBA00022989"/>
    </source>
</evidence>
<feature type="compositionally biased region" description="Basic and acidic residues" evidence="19">
    <location>
        <begin position="1"/>
        <end position="11"/>
    </location>
</feature>
<evidence type="ECO:0000313" key="21">
    <source>
        <dbReference type="EMBL" id="OAO18186.1"/>
    </source>
</evidence>
<feature type="transmembrane region" description="Helical" evidence="20">
    <location>
        <begin position="44"/>
        <end position="63"/>
    </location>
</feature>
<keyword evidence="9 20" id="KW-0812">Transmembrane</keyword>
<feature type="region of interest" description="Disordered" evidence="19">
    <location>
        <begin position="1"/>
        <end position="36"/>
    </location>
</feature>